<protein>
    <submittedName>
        <fullName evidence="2">Uncharacterized protein</fullName>
    </submittedName>
</protein>
<keyword evidence="1" id="KW-0732">Signal</keyword>
<feature type="signal peptide" evidence="1">
    <location>
        <begin position="1"/>
        <end position="18"/>
    </location>
</feature>
<feature type="chain" id="PRO_5030160165" evidence="1">
    <location>
        <begin position="19"/>
        <end position="221"/>
    </location>
</feature>
<gene>
    <name evidence="2" type="ORF">DBRI00130_LOCUS38820</name>
</gene>
<evidence type="ECO:0000313" key="2">
    <source>
        <dbReference type="EMBL" id="CAE4654487.1"/>
    </source>
</evidence>
<reference evidence="2" key="1">
    <citation type="submission" date="2021-01" db="EMBL/GenBank/DDBJ databases">
        <authorList>
            <person name="Corre E."/>
            <person name="Pelletier E."/>
            <person name="Niang G."/>
            <person name="Scheremetjew M."/>
            <person name="Finn R."/>
            <person name="Kale V."/>
            <person name="Holt S."/>
            <person name="Cochrane G."/>
            <person name="Meng A."/>
            <person name="Brown T."/>
            <person name="Cohen L."/>
        </authorList>
    </citation>
    <scope>NUCLEOTIDE SEQUENCE</scope>
    <source>
        <strain evidence="2">GSO104</strain>
    </source>
</reference>
<name>A0A6U3TBX2_9STRA</name>
<evidence type="ECO:0000256" key="1">
    <source>
        <dbReference type="SAM" id="SignalP"/>
    </source>
</evidence>
<dbReference type="EMBL" id="HBNS01053191">
    <property type="protein sequence ID" value="CAE4654487.1"/>
    <property type="molecule type" value="Transcribed_RNA"/>
</dbReference>
<dbReference type="AlphaFoldDB" id="A0A6U3TBX2"/>
<proteinExistence type="predicted"/>
<organism evidence="2">
    <name type="scientific">Ditylum brightwellii</name>
    <dbReference type="NCBI Taxonomy" id="49249"/>
    <lineage>
        <taxon>Eukaryota</taxon>
        <taxon>Sar</taxon>
        <taxon>Stramenopiles</taxon>
        <taxon>Ochrophyta</taxon>
        <taxon>Bacillariophyta</taxon>
        <taxon>Mediophyceae</taxon>
        <taxon>Lithodesmiophycidae</taxon>
        <taxon>Lithodesmiales</taxon>
        <taxon>Lithodesmiaceae</taxon>
        <taxon>Ditylum</taxon>
    </lineage>
</organism>
<accession>A0A6U3TBX2</accession>
<sequence length="221" mass="24422">MQTTFLLSLLFAIGSQNGFSFAFISTTPGRNTFHRASQNVALNAADNDNNNSPVNSSPTLSRRESIFKTMTQISTVAVATMSLSPSPAYAKSKPEPITTETVKEAFGAIRYELEDPSGGAAYLEQKISEKDYAAVLEFTKYYDLEFRKAKMGRARKLLTDKALKDEAVLMCNAVTFDLIGINRASRSGQEDSEVAMKYLVEMRADLKKFLELESTIVIPSE</sequence>